<dbReference type="AlphaFoldDB" id="A0A6A4SJZ7"/>
<evidence type="ECO:0000313" key="6">
    <source>
        <dbReference type="Proteomes" id="UP000438429"/>
    </source>
</evidence>
<dbReference type="GO" id="GO:0005634">
    <property type="term" value="C:nucleus"/>
    <property type="evidence" value="ECO:0007669"/>
    <property type="project" value="TreeGrafter"/>
</dbReference>
<dbReference type="InterPro" id="IPR019410">
    <property type="entry name" value="Methyltransf_16"/>
</dbReference>
<feature type="compositionally biased region" description="Polar residues" evidence="3">
    <location>
        <begin position="394"/>
        <end position="407"/>
    </location>
</feature>
<dbReference type="GO" id="GO:0032259">
    <property type="term" value="P:methylation"/>
    <property type="evidence" value="ECO:0007669"/>
    <property type="project" value="UniProtKB-KW"/>
</dbReference>
<evidence type="ECO:0000256" key="1">
    <source>
        <dbReference type="ARBA" id="ARBA00022603"/>
    </source>
</evidence>
<protein>
    <recommendedName>
        <fullName evidence="7">Methyltransferase-like protein 22</fullName>
    </recommendedName>
</protein>
<dbReference type="PANTHER" id="PTHR23108:SF0">
    <property type="entry name" value="METHYLTRANSFERASE-LIKE PROTEIN 22"/>
    <property type="match status" value="1"/>
</dbReference>
<organism evidence="5 6">
    <name type="scientific">Scophthalmus maximus</name>
    <name type="common">Turbot</name>
    <name type="synonym">Psetta maxima</name>
    <dbReference type="NCBI Taxonomy" id="52904"/>
    <lineage>
        <taxon>Eukaryota</taxon>
        <taxon>Metazoa</taxon>
        <taxon>Chordata</taxon>
        <taxon>Craniata</taxon>
        <taxon>Vertebrata</taxon>
        <taxon>Euteleostomi</taxon>
        <taxon>Actinopterygii</taxon>
        <taxon>Neopterygii</taxon>
        <taxon>Teleostei</taxon>
        <taxon>Neoteleostei</taxon>
        <taxon>Acanthomorphata</taxon>
        <taxon>Carangaria</taxon>
        <taxon>Pleuronectiformes</taxon>
        <taxon>Pleuronectoidei</taxon>
        <taxon>Scophthalmidae</taxon>
        <taxon>Scophthalmus</taxon>
    </lineage>
</organism>
<dbReference type="EMBL" id="VEVO01000013">
    <property type="protein sequence ID" value="KAF0032190.1"/>
    <property type="molecule type" value="Genomic_DNA"/>
</dbReference>
<dbReference type="InterPro" id="IPR029063">
    <property type="entry name" value="SAM-dependent_MTases_sf"/>
</dbReference>
<feature type="chain" id="PRO_5025530054" description="Methyltransferase-like protein 22" evidence="4">
    <location>
        <begin position="24"/>
        <end position="421"/>
    </location>
</feature>
<dbReference type="InterPro" id="IPR038899">
    <property type="entry name" value="METTL22"/>
</dbReference>
<proteinExistence type="predicted"/>
<keyword evidence="1" id="KW-0808">Transferase</keyword>
<dbReference type="Proteomes" id="UP000438429">
    <property type="component" value="Unassembled WGS sequence"/>
</dbReference>
<evidence type="ECO:0000256" key="3">
    <source>
        <dbReference type="SAM" id="MobiDB-lite"/>
    </source>
</evidence>
<dbReference type="SUPFAM" id="SSF53335">
    <property type="entry name" value="S-adenosyl-L-methionine-dependent methyltransferases"/>
    <property type="match status" value="1"/>
</dbReference>
<keyword evidence="2" id="KW-0949">S-adenosyl-L-methionine</keyword>
<dbReference type="Gene3D" id="3.40.50.150">
    <property type="entry name" value="Vaccinia Virus protein VP39"/>
    <property type="match status" value="2"/>
</dbReference>
<keyword evidence="4" id="KW-0732">Signal</keyword>
<evidence type="ECO:0000256" key="2">
    <source>
        <dbReference type="ARBA" id="ARBA00022691"/>
    </source>
</evidence>
<dbReference type="Pfam" id="PF10294">
    <property type="entry name" value="Methyltransf_16"/>
    <property type="match status" value="1"/>
</dbReference>
<comment type="caution">
    <text evidence="5">The sequence shown here is derived from an EMBL/GenBank/DDBJ whole genome shotgun (WGS) entry which is preliminary data.</text>
</comment>
<evidence type="ECO:0008006" key="7">
    <source>
        <dbReference type="Google" id="ProtNLM"/>
    </source>
</evidence>
<dbReference type="PANTHER" id="PTHR23108">
    <property type="entry name" value="METHYLTRANSFERASE-RELATED"/>
    <property type="match status" value="1"/>
</dbReference>
<keyword evidence="1" id="KW-0489">Methyltransferase</keyword>
<reference evidence="5 6" key="1">
    <citation type="submission" date="2019-06" db="EMBL/GenBank/DDBJ databases">
        <title>Draft genomes of female and male turbot (Scophthalmus maximus).</title>
        <authorList>
            <person name="Xu H."/>
            <person name="Xu X.-W."/>
            <person name="Shao C."/>
            <person name="Chen S."/>
        </authorList>
    </citation>
    <scope>NUCLEOTIDE SEQUENCE [LARGE SCALE GENOMIC DNA]</scope>
    <source>
        <strain evidence="5">Ysfricsl-2016a</strain>
        <tissue evidence="5">Blood</tissue>
    </source>
</reference>
<feature type="region of interest" description="Disordered" evidence="3">
    <location>
        <begin position="388"/>
        <end position="421"/>
    </location>
</feature>
<sequence>MRSWLGAWVLFITTGCRRRAVRSEQGTGKQTTGVRSCSDHERSAMDHITLRYDSVLSDVHMLLPNARHLMTRLNHVGQPVFISNFKILSDVERLDNNDPGENAAEEKCDDPREKDTNATQGKVGDEGGEGNWEPCLDEDGDLDITHRPRKNPVQDSSRDFVCPIILKQSNPSLEQEEGNTDEEVDECIKDILRIEHTMATPLEDVGKQVWRGAFFLADFILSQTAMFSGATVLELGAGMGLTSIIMATRAKTVYCTDVEVDFSWTEEEVADMYDNTSFIVAADVCYDDDLTDGLFRTLYRLCSNFTHTCTIFISIEKRMNFTLRNMDVSCDAYNYFSHSLSQLRDLEDGRCSFRVEQLPSNVAQFLLYERTEQLELWKVTATPLPFDEARPDTEQLSSSPGFTQEQRSAADLSMQCAPVNS</sequence>
<name>A0A6A4SJZ7_SCOMX</name>
<feature type="compositionally biased region" description="Basic and acidic residues" evidence="3">
    <location>
        <begin position="104"/>
        <end position="116"/>
    </location>
</feature>
<dbReference type="PROSITE" id="PS51257">
    <property type="entry name" value="PROKAR_LIPOPROTEIN"/>
    <property type="match status" value="1"/>
</dbReference>
<feature type="signal peptide" evidence="4">
    <location>
        <begin position="1"/>
        <end position="23"/>
    </location>
</feature>
<gene>
    <name evidence="5" type="ORF">F2P81_014480</name>
</gene>
<feature type="region of interest" description="Disordered" evidence="3">
    <location>
        <begin position="93"/>
        <end position="155"/>
    </location>
</feature>
<dbReference type="GO" id="GO:0008276">
    <property type="term" value="F:protein methyltransferase activity"/>
    <property type="evidence" value="ECO:0007669"/>
    <property type="project" value="InterPro"/>
</dbReference>
<evidence type="ECO:0000256" key="4">
    <source>
        <dbReference type="SAM" id="SignalP"/>
    </source>
</evidence>
<accession>A0A6A4SJZ7</accession>
<evidence type="ECO:0000313" key="5">
    <source>
        <dbReference type="EMBL" id="KAF0032190.1"/>
    </source>
</evidence>